<keyword evidence="3" id="KW-1185">Reference proteome</keyword>
<accession>A0A9P0XIV0</accession>
<feature type="region of interest" description="Disordered" evidence="1">
    <location>
        <begin position="1"/>
        <end position="50"/>
    </location>
</feature>
<sequence>MYEGSVSQDKLEARGPAIPIGRSVRQGDPLLPEAVHNDTSTNTNISTGSLEGQELTRIDLHTSDTRTIFSYSLKQIRN</sequence>
<gene>
    <name evidence="2" type="ORF">PIBRA_LOCUS11967</name>
</gene>
<dbReference type="EMBL" id="CALOZG010000053">
    <property type="protein sequence ID" value="CAH4036123.1"/>
    <property type="molecule type" value="Genomic_DNA"/>
</dbReference>
<organism evidence="2 3">
    <name type="scientific">Pieris brassicae</name>
    <name type="common">White butterfly</name>
    <name type="synonym">Large white butterfly</name>
    <dbReference type="NCBI Taxonomy" id="7116"/>
    <lineage>
        <taxon>Eukaryota</taxon>
        <taxon>Metazoa</taxon>
        <taxon>Ecdysozoa</taxon>
        <taxon>Arthropoda</taxon>
        <taxon>Hexapoda</taxon>
        <taxon>Insecta</taxon>
        <taxon>Pterygota</taxon>
        <taxon>Neoptera</taxon>
        <taxon>Endopterygota</taxon>
        <taxon>Lepidoptera</taxon>
        <taxon>Glossata</taxon>
        <taxon>Ditrysia</taxon>
        <taxon>Papilionoidea</taxon>
        <taxon>Pieridae</taxon>
        <taxon>Pierinae</taxon>
        <taxon>Pieris</taxon>
    </lineage>
</organism>
<evidence type="ECO:0000256" key="1">
    <source>
        <dbReference type="SAM" id="MobiDB-lite"/>
    </source>
</evidence>
<feature type="compositionally biased region" description="Polar residues" evidence="1">
    <location>
        <begin position="37"/>
        <end position="50"/>
    </location>
</feature>
<evidence type="ECO:0000313" key="3">
    <source>
        <dbReference type="Proteomes" id="UP001152562"/>
    </source>
</evidence>
<evidence type="ECO:0000313" key="2">
    <source>
        <dbReference type="EMBL" id="CAH4036123.1"/>
    </source>
</evidence>
<name>A0A9P0XIV0_PIEBR</name>
<comment type="caution">
    <text evidence="2">The sequence shown here is derived from an EMBL/GenBank/DDBJ whole genome shotgun (WGS) entry which is preliminary data.</text>
</comment>
<reference evidence="2" key="1">
    <citation type="submission" date="2022-05" db="EMBL/GenBank/DDBJ databases">
        <authorList>
            <person name="Okamura Y."/>
        </authorList>
    </citation>
    <scope>NUCLEOTIDE SEQUENCE</scope>
</reference>
<dbReference type="Proteomes" id="UP001152562">
    <property type="component" value="Unassembled WGS sequence"/>
</dbReference>
<dbReference type="AlphaFoldDB" id="A0A9P0XIV0"/>
<proteinExistence type="predicted"/>
<protein>
    <submittedName>
        <fullName evidence="2">Uncharacterized protein</fullName>
    </submittedName>
</protein>